<evidence type="ECO:0000256" key="1">
    <source>
        <dbReference type="ARBA" id="ARBA00004651"/>
    </source>
</evidence>
<keyword evidence="6 7" id="KW-0472">Membrane</keyword>
<feature type="transmembrane region" description="Helical" evidence="8">
    <location>
        <begin position="94"/>
        <end position="112"/>
    </location>
</feature>
<evidence type="ECO:0000256" key="8">
    <source>
        <dbReference type="SAM" id="Phobius"/>
    </source>
</evidence>
<reference evidence="9 10" key="1">
    <citation type="submission" date="2024-03" db="EMBL/GenBank/DDBJ databases">
        <title>Human intestinal bacterial collection.</title>
        <authorList>
            <person name="Pauvert C."/>
            <person name="Hitch T.C.A."/>
            <person name="Clavel T."/>
        </authorList>
    </citation>
    <scope>NUCLEOTIDE SEQUENCE [LARGE SCALE GENOMIC DNA]</scope>
    <source>
        <strain evidence="9 10">CLA-AA-H192</strain>
    </source>
</reference>
<keyword evidence="5 8" id="KW-1133">Transmembrane helix</keyword>
<dbReference type="PANTHER" id="PTHR13285:SF18">
    <property type="entry name" value="PROTEIN-CYSTEINE N-PALMITOYLTRANSFERASE RASP"/>
    <property type="match status" value="1"/>
</dbReference>
<dbReference type="PIRSF" id="PIRSF500217">
    <property type="entry name" value="AlgI"/>
    <property type="match status" value="1"/>
</dbReference>
<accession>A0ABV1G6A1</accession>
<comment type="caution">
    <text evidence="9">The sequence shown here is derived from an EMBL/GenBank/DDBJ whole genome shotgun (WGS) entry which is preliminary data.</text>
</comment>
<gene>
    <name evidence="9" type="ORF">WMO66_06730</name>
</gene>
<keyword evidence="7 9" id="KW-0808">Transferase</keyword>
<keyword evidence="4 8" id="KW-0812">Transmembrane</keyword>
<dbReference type="PANTHER" id="PTHR13285">
    <property type="entry name" value="ACYLTRANSFERASE"/>
    <property type="match status" value="1"/>
</dbReference>
<feature type="transmembrane region" description="Helical" evidence="8">
    <location>
        <begin position="163"/>
        <end position="181"/>
    </location>
</feature>
<dbReference type="Proteomes" id="UP001491552">
    <property type="component" value="Unassembled WGS sequence"/>
</dbReference>
<name>A0ABV1G6A1_9FIRM</name>
<feature type="transmembrane region" description="Helical" evidence="8">
    <location>
        <begin position="335"/>
        <end position="354"/>
    </location>
</feature>
<dbReference type="PIRSF" id="PIRSF016636">
    <property type="entry name" value="AlgI_DltB"/>
    <property type="match status" value="1"/>
</dbReference>
<dbReference type="Pfam" id="PF03062">
    <property type="entry name" value="MBOAT"/>
    <property type="match status" value="1"/>
</dbReference>
<feature type="transmembrane region" description="Helical" evidence="8">
    <location>
        <begin position="484"/>
        <end position="503"/>
    </location>
</feature>
<organism evidence="9 10">
    <name type="scientific">Faecousia intestinalis</name>
    <dbReference type="NCBI Taxonomy" id="3133167"/>
    <lineage>
        <taxon>Bacteria</taxon>
        <taxon>Bacillati</taxon>
        <taxon>Bacillota</taxon>
        <taxon>Clostridia</taxon>
        <taxon>Eubacteriales</taxon>
        <taxon>Oscillospiraceae</taxon>
        <taxon>Faecousia</taxon>
    </lineage>
</organism>
<keyword evidence="3 7" id="KW-1003">Cell membrane</keyword>
<keyword evidence="7 9" id="KW-0012">Acyltransferase</keyword>
<evidence type="ECO:0000256" key="3">
    <source>
        <dbReference type="ARBA" id="ARBA00022475"/>
    </source>
</evidence>
<evidence type="ECO:0000256" key="2">
    <source>
        <dbReference type="ARBA" id="ARBA00010323"/>
    </source>
</evidence>
<protein>
    <submittedName>
        <fullName evidence="9">MBOAT family O-acyltransferase</fullName>
        <ecNumber evidence="9">2.3.-.-</ecNumber>
    </submittedName>
</protein>
<comment type="similarity">
    <text evidence="2 7">Belongs to the membrane-bound acyltransferase family.</text>
</comment>
<sequence length="518" mass="58620">MPITGLSFLLFALAAVVLYYLFPKRLRQYVLLAASILFYLTYGVRMAGYLAATILLTYLFGLWLDRLAAFRPAAETKEERKRQKRANDRKKRRVLALSLVLNFASLALLKYGGFLASSVNAVLGTELPLPHFLLPLGISFYIFQTSAYLIDINRGKHRAERSFLRYALFVCYFPQLVQGPINRFADLQPQLTEGNDFSWDNIQHGFLRMLYGVLKKAMIADTLAPIVAKIYGGYAAYPGIICFLGAALYCIQLYCDFSGGIDLMMGISRLFGISMQENFCRPYFSVSLSDFWRRWHISLGEWMKDYLFYPLALSKPFGRLARFCRRHMPLDAAKCIVPSLCTFLVFLAVGVWQGPGMANIAYGLWNGFWMSLAMFRAPIRKCLRLSPEDSKKGALVWGVVRTNLLVIIGRYFSNASSLRSALGMLKQTVLHFGVTRVHAALFTELGFSLSVLWKVVPMLGVVFAVSFAAERGTDVARWLCERKWLVQFLILFAALLTVVLFVYGNAGYTPIAYVYENV</sequence>
<dbReference type="RefSeq" id="WP_349135634.1">
    <property type="nucleotide sequence ID" value="NZ_JBBMFF010000204.1"/>
</dbReference>
<comment type="subcellular location">
    <subcellularLocation>
        <location evidence="1">Cell membrane</location>
        <topology evidence="1">Multi-pass membrane protein</topology>
    </subcellularLocation>
</comment>
<evidence type="ECO:0000256" key="6">
    <source>
        <dbReference type="ARBA" id="ARBA00023136"/>
    </source>
</evidence>
<evidence type="ECO:0000256" key="5">
    <source>
        <dbReference type="ARBA" id="ARBA00022989"/>
    </source>
</evidence>
<proteinExistence type="inferred from homology"/>
<dbReference type="EMBL" id="JBBMFF010000204">
    <property type="protein sequence ID" value="MEQ2510941.1"/>
    <property type="molecule type" value="Genomic_DNA"/>
</dbReference>
<dbReference type="InterPro" id="IPR024194">
    <property type="entry name" value="Ac/AlaTfrase_AlgI/DltB"/>
</dbReference>
<evidence type="ECO:0000256" key="4">
    <source>
        <dbReference type="ARBA" id="ARBA00022692"/>
    </source>
</evidence>
<dbReference type="GO" id="GO:0016746">
    <property type="term" value="F:acyltransferase activity"/>
    <property type="evidence" value="ECO:0007669"/>
    <property type="project" value="UniProtKB-KW"/>
</dbReference>
<feature type="transmembrane region" description="Helical" evidence="8">
    <location>
        <begin position="235"/>
        <end position="255"/>
    </location>
</feature>
<evidence type="ECO:0000313" key="10">
    <source>
        <dbReference type="Proteomes" id="UP001491552"/>
    </source>
</evidence>
<dbReference type="EC" id="2.3.-.-" evidence="9"/>
<dbReference type="InterPro" id="IPR004299">
    <property type="entry name" value="MBOAT_fam"/>
</dbReference>
<feature type="transmembrane region" description="Helical" evidence="8">
    <location>
        <begin position="6"/>
        <end position="22"/>
    </location>
</feature>
<keyword evidence="10" id="KW-1185">Reference proteome</keyword>
<feature type="transmembrane region" description="Helical" evidence="8">
    <location>
        <begin position="451"/>
        <end position="472"/>
    </location>
</feature>
<feature type="transmembrane region" description="Helical" evidence="8">
    <location>
        <begin position="360"/>
        <end position="379"/>
    </location>
</feature>
<evidence type="ECO:0000313" key="9">
    <source>
        <dbReference type="EMBL" id="MEQ2510941.1"/>
    </source>
</evidence>
<dbReference type="InterPro" id="IPR028362">
    <property type="entry name" value="AlgI"/>
</dbReference>
<feature type="transmembrane region" description="Helical" evidence="8">
    <location>
        <begin position="132"/>
        <end position="151"/>
    </location>
</feature>
<evidence type="ECO:0000256" key="7">
    <source>
        <dbReference type="PIRNR" id="PIRNR016636"/>
    </source>
</evidence>
<dbReference type="InterPro" id="IPR051085">
    <property type="entry name" value="MB_O-acyltransferase"/>
</dbReference>